<dbReference type="EMBL" id="UYSL01000124">
    <property type="protein sequence ID" value="VDL62856.1"/>
    <property type="molecule type" value="Genomic_DNA"/>
</dbReference>
<protein>
    <submittedName>
        <fullName evidence="3">Secreted protein</fullName>
    </submittedName>
</protein>
<evidence type="ECO:0000313" key="3">
    <source>
        <dbReference type="WBParaSite" id="NBR_0000034401-mRNA-1"/>
    </source>
</evidence>
<organism evidence="3">
    <name type="scientific">Nippostrongylus brasiliensis</name>
    <name type="common">Rat hookworm</name>
    <dbReference type="NCBI Taxonomy" id="27835"/>
    <lineage>
        <taxon>Eukaryota</taxon>
        <taxon>Metazoa</taxon>
        <taxon>Ecdysozoa</taxon>
        <taxon>Nematoda</taxon>
        <taxon>Chromadorea</taxon>
        <taxon>Rhabditida</taxon>
        <taxon>Rhabditina</taxon>
        <taxon>Rhabditomorpha</taxon>
        <taxon>Strongyloidea</taxon>
        <taxon>Heligmosomidae</taxon>
        <taxon>Nippostrongylus</taxon>
    </lineage>
</organism>
<dbReference type="Proteomes" id="UP000271162">
    <property type="component" value="Unassembled WGS sequence"/>
</dbReference>
<reference evidence="3" key="1">
    <citation type="submission" date="2017-02" db="UniProtKB">
        <authorList>
            <consortium name="WormBaseParasite"/>
        </authorList>
    </citation>
    <scope>IDENTIFICATION</scope>
</reference>
<name>A0A0N4XCY8_NIPBR</name>
<dbReference type="AlphaFoldDB" id="A0A0N4XCY8"/>
<reference evidence="1 2" key="2">
    <citation type="submission" date="2018-11" db="EMBL/GenBank/DDBJ databases">
        <authorList>
            <consortium name="Pathogen Informatics"/>
        </authorList>
    </citation>
    <scope>NUCLEOTIDE SEQUENCE [LARGE SCALE GENOMIC DNA]</scope>
</reference>
<dbReference type="WBParaSite" id="NBR_0000034401-mRNA-1">
    <property type="protein sequence ID" value="NBR_0000034401-mRNA-1"/>
    <property type="gene ID" value="NBR_0000034401"/>
</dbReference>
<evidence type="ECO:0000313" key="2">
    <source>
        <dbReference type="Proteomes" id="UP000271162"/>
    </source>
</evidence>
<proteinExistence type="predicted"/>
<keyword evidence="2" id="KW-1185">Reference proteome</keyword>
<gene>
    <name evidence="1" type="ORF">NBR_LOCUS345</name>
</gene>
<evidence type="ECO:0000313" key="1">
    <source>
        <dbReference type="EMBL" id="VDL62856.1"/>
    </source>
</evidence>
<sequence>MPCVCKLLRPTCCFACIVLSKSREPIDPLEIKMETSVGVGVDRRRVLGDSRLDQQSSLLGWIVGSTESFRCSTESTSSIRRLLRPTDRFIDHDHTQPVRVMANRGHGL</sequence>
<accession>A0A0N4XCY8</accession>